<accession>A0A6A5SMV0</accession>
<keyword evidence="3" id="KW-0732">Signal</keyword>
<reference evidence="4" key="1">
    <citation type="journal article" date="2020" name="Stud. Mycol.">
        <title>101 Dothideomycetes genomes: a test case for predicting lifestyles and emergence of pathogens.</title>
        <authorList>
            <person name="Haridas S."/>
            <person name="Albert R."/>
            <person name="Binder M."/>
            <person name="Bloem J."/>
            <person name="Labutti K."/>
            <person name="Salamov A."/>
            <person name="Andreopoulos B."/>
            <person name="Baker S."/>
            <person name="Barry K."/>
            <person name="Bills G."/>
            <person name="Bluhm B."/>
            <person name="Cannon C."/>
            <person name="Castanera R."/>
            <person name="Culley D."/>
            <person name="Daum C."/>
            <person name="Ezra D."/>
            <person name="Gonzalez J."/>
            <person name="Henrissat B."/>
            <person name="Kuo A."/>
            <person name="Liang C."/>
            <person name="Lipzen A."/>
            <person name="Lutzoni F."/>
            <person name="Magnuson J."/>
            <person name="Mondo S."/>
            <person name="Nolan M."/>
            <person name="Ohm R."/>
            <person name="Pangilinan J."/>
            <person name="Park H.-J."/>
            <person name="Ramirez L."/>
            <person name="Alfaro M."/>
            <person name="Sun H."/>
            <person name="Tritt A."/>
            <person name="Yoshinaga Y."/>
            <person name="Zwiers L.-H."/>
            <person name="Turgeon B."/>
            <person name="Goodwin S."/>
            <person name="Spatafora J."/>
            <person name="Crous P."/>
            <person name="Grigoriev I."/>
        </authorList>
    </citation>
    <scope>NUCLEOTIDE SEQUENCE</scope>
    <source>
        <strain evidence="4">CBS 161.51</strain>
    </source>
</reference>
<dbReference type="Proteomes" id="UP000800038">
    <property type="component" value="Unassembled WGS sequence"/>
</dbReference>
<feature type="region of interest" description="Disordered" evidence="1">
    <location>
        <begin position="395"/>
        <end position="447"/>
    </location>
</feature>
<feature type="compositionally biased region" description="Pro residues" evidence="1">
    <location>
        <begin position="430"/>
        <end position="441"/>
    </location>
</feature>
<keyword evidence="5" id="KW-1185">Reference proteome</keyword>
<feature type="transmembrane region" description="Helical" evidence="2">
    <location>
        <begin position="337"/>
        <end position="363"/>
    </location>
</feature>
<keyword evidence="2" id="KW-1133">Transmembrane helix</keyword>
<organism evidence="4 5">
    <name type="scientific">Clathrospora elynae</name>
    <dbReference type="NCBI Taxonomy" id="706981"/>
    <lineage>
        <taxon>Eukaryota</taxon>
        <taxon>Fungi</taxon>
        <taxon>Dikarya</taxon>
        <taxon>Ascomycota</taxon>
        <taxon>Pezizomycotina</taxon>
        <taxon>Dothideomycetes</taxon>
        <taxon>Pleosporomycetidae</taxon>
        <taxon>Pleosporales</taxon>
        <taxon>Diademaceae</taxon>
        <taxon>Clathrospora</taxon>
    </lineage>
</organism>
<evidence type="ECO:0000256" key="2">
    <source>
        <dbReference type="SAM" id="Phobius"/>
    </source>
</evidence>
<protein>
    <submittedName>
        <fullName evidence="4">Uncharacterized protein</fullName>
    </submittedName>
</protein>
<evidence type="ECO:0000256" key="1">
    <source>
        <dbReference type="SAM" id="MobiDB-lite"/>
    </source>
</evidence>
<evidence type="ECO:0000256" key="3">
    <source>
        <dbReference type="SAM" id="SignalP"/>
    </source>
</evidence>
<evidence type="ECO:0000313" key="4">
    <source>
        <dbReference type="EMBL" id="KAF1940974.1"/>
    </source>
</evidence>
<dbReference type="AlphaFoldDB" id="A0A6A5SMV0"/>
<name>A0A6A5SMV0_9PLEO</name>
<sequence length="447" mass="50318">MRSLRIPLALSLASIVCASEISEALDCRNTSERKGSLAACAQPIHDVVAVVPGSSYVAKIECKDCPYFAPADEPGYGHNIQRSDQIFFLNITLSHDNRTVLLNDEPLFPLPTIPTPPTFGVTQFSTNFSNADLTSGLTCSDPYCRGPAQRKNDCVDWCMRLPLSLSPVSPLDYLYISKPSAYEGDDNDDIDDEAEYWEVAVDIIGKSNGYVDFLVPYWKFDGAGQQMLWLLVKGTPAKTQKHKGGRDTVPASDLFSPFGGNDKIYKYRIIDMRLEARAYTFPARKPLTLWRQIGYFFGTDVWEVEGRRFLYLSSEWGDYGKKGTLRHFFGEFVNWDFWYLFWIISGSTIAGLIVLFAIYKLFFWIVQQRELMKWDGMDGVWENMRRERVAEEEGALLDGGGGRYRDDPGEGGSSGPPPYTDEPLTMKPLPSKPLPEKPLPVVPLIDA</sequence>
<feature type="signal peptide" evidence="3">
    <location>
        <begin position="1"/>
        <end position="18"/>
    </location>
</feature>
<keyword evidence="2" id="KW-0472">Membrane</keyword>
<proteinExistence type="predicted"/>
<feature type="chain" id="PRO_5025398017" evidence="3">
    <location>
        <begin position="19"/>
        <end position="447"/>
    </location>
</feature>
<evidence type="ECO:0000313" key="5">
    <source>
        <dbReference type="Proteomes" id="UP000800038"/>
    </source>
</evidence>
<gene>
    <name evidence="4" type="ORF">EJ02DRAFT_455632</name>
</gene>
<dbReference type="EMBL" id="ML976055">
    <property type="protein sequence ID" value="KAF1940974.1"/>
    <property type="molecule type" value="Genomic_DNA"/>
</dbReference>
<dbReference type="OrthoDB" id="3917128at2759"/>
<keyword evidence="2" id="KW-0812">Transmembrane</keyword>